<dbReference type="GO" id="GO:0003677">
    <property type="term" value="F:DNA binding"/>
    <property type="evidence" value="ECO:0007669"/>
    <property type="project" value="InterPro"/>
</dbReference>
<dbReference type="Proteomes" id="UP000011731">
    <property type="component" value="Unassembled WGS sequence"/>
</dbReference>
<dbReference type="EMBL" id="AOEX01000017">
    <property type="protein sequence ID" value="EME66736.1"/>
    <property type="molecule type" value="Genomic_DNA"/>
</dbReference>
<evidence type="ECO:0000313" key="2">
    <source>
        <dbReference type="EMBL" id="EME66736.1"/>
    </source>
</evidence>
<dbReference type="AlphaFoldDB" id="M2Y0Q2"/>
<dbReference type="InterPro" id="IPR011010">
    <property type="entry name" value="DNA_brk_join_enz"/>
</dbReference>
<feature type="region of interest" description="Disordered" evidence="1">
    <location>
        <begin position="242"/>
        <end position="275"/>
    </location>
</feature>
<name>M2Y0Q2_9NOCA</name>
<dbReference type="RefSeq" id="WP_003934804.1">
    <property type="nucleotide sequence ID" value="NZ_AOEX01000017.1"/>
</dbReference>
<comment type="caution">
    <text evidence="2">The sequence shown here is derived from an EMBL/GenBank/DDBJ whole genome shotgun (WGS) entry which is preliminary data.</text>
</comment>
<protein>
    <recommendedName>
        <fullName evidence="4">Site-specific recombinase XerD</fullName>
    </recommendedName>
</protein>
<accession>M2Y0Q2</accession>
<sequence length="767" mass="85662">MGRRRVDDARRDLRERLLHEVMTLTAAELEAVIAEARVDMPRTVHQLDRYLRENPEGLVAPDEFCPAGLMRLTHVLVRHGHAVSPPACPRCHRRVLLPHQRPEGRVCENCRTIDRSRITCTGCGRTAPPAAHYGDDRLCRRCYRTDPRSRRACSRCGRTRMLEHRTADGRALCARCAPRPHHICIDCGRSRPAQTVLDAGPVCAACYRRHRPRRPCGRCGAEAIIVARADSTHPDMCAPCWQATSRPPRQRKSAPSRRTPPPEPREARRPGSSAHPAPCCLCAQTRRVTAYWPIGPVCRSCYTRRQEHPARCARCHESRVLIAHSDSGDDLCGPCSGSSFDYRCRRCGEGGRVYTAGHCFRCCVDTRLQQVLGADRGIVPEQLAPLAEALLAAVKPRSVLVWLRTSSAAQLLSQLEAPITHAALDALPPGRDVHFLRAMLVQAGVLPERLEYLDRVVPWLDAQLASHNDAHARLVRPYAQWHLLHRARLRARRRGGGDSADAAYRLRYSLRVTLEFLTWLDHHQIAIDSLTQHQLDGWLVGGNGSRRYHVRGFLKWAIDKNLAPGVLDVPAPKVGQPKHFLDSADHDRQLRRCLHDPDIPTDVRAAGALILLFGLRMAELLTLRKDQLRVRAGDHYLHLGHHELLLPPAVAALLGDLPRTDTNRSVLVPTDHATVLLFPGFHSTRPPATTTFGARLLHHGITPLPGRNTALATLAADLPAAVLADLLGLHPRTAVRWVRIAKRDWHTYLAQRRADMTPHENGSPPAR</sequence>
<evidence type="ECO:0000256" key="1">
    <source>
        <dbReference type="SAM" id="MobiDB-lite"/>
    </source>
</evidence>
<organism evidence="2 3">
    <name type="scientific">Rhodococcus ruber BKS 20-38</name>
    <dbReference type="NCBI Taxonomy" id="1278076"/>
    <lineage>
        <taxon>Bacteria</taxon>
        <taxon>Bacillati</taxon>
        <taxon>Actinomycetota</taxon>
        <taxon>Actinomycetes</taxon>
        <taxon>Mycobacteriales</taxon>
        <taxon>Nocardiaceae</taxon>
        <taxon>Rhodococcus</taxon>
    </lineage>
</organism>
<keyword evidence="3" id="KW-1185">Reference proteome</keyword>
<evidence type="ECO:0008006" key="4">
    <source>
        <dbReference type="Google" id="ProtNLM"/>
    </source>
</evidence>
<reference evidence="2 3" key="1">
    <citation type="journal article" date="2013" name="Genome Announc.">
        <title>Draft Genome Sequence of Rhodococcus ruber Strain BKS 20-38.</title>
        <authorList>
            <person name="Bala M."/>
            <person name="Kumar S."/>
            <person name="Raghava G.P."/>
            <person name="Mayilraj S."/>
        </authorList>
    </citation>
    <scope>NUCLEOTIDE SEQUENCE [LARGE SCALE GENOMIC DNA]</scope>
    <source>
        <strain evidence="2 3">BKS 20-38</strain>
    </source>
</reference>
<gene>
    <name evidence="2" type="ORF">G352_03591</name>
</gene>
<dbReference type="PATRIC" id="fig|1278076.4.peg.743"/>
<evidence type="ECO:0000313" key="3">
    <source>
        <dbReference type="Proteomes" id="UP000011731"/>
    </source>
</evidence>
<proteinExistence type="predicted"/>
<dbReference type="SUPFAM" id="SSF56349">
    <property type="entry name" value="DNA breaking-rejoining enzymes"/>
    <property type="match status" value="1"/>
</dbReference>